<keyword evidence="3" id="KW-0689">Ribosomal protein</keyword>
<keyword evidence="4" id="KW-0496">Mitochondrion</keyword>
<dbReference type="Gene3D" id="2.40.50.140">
    <property type="entry name" value="Nucleic acid-binding proteins"/>
    <property type="match status" value="1"/>
</dbReference>
<dbReference type="GO" id="GO:0005762">
    <property type="term" value="C:mitochondrial large ribosomal subunit"/>
    <property type="evidence" value="ECO:0007669"/>
    <property type="project" value="TreeGrafter"/>
</dbReference>
<evidence type="ECO:0000313" key="8">
    <source>
        <dbReference type="EMBL" id="KAJ8443691.1"/>
    </source>
</evidence>
<dbReference type="InterPro" id="IPR002171">
    <property type="entry name" value="Ribosomal_uL2"/>
</dbReference>
<dbReference type="PANTHER" id="PTHR13691:SF44">
    <property type="entry name" value="LARGE RIBOSOMAL SUBUNIT PROTEIN UL2MZ-RELATED"/>
    <property type="match status" value="1"/>
</dbReference>
<evidence type="ECO:0000259" key="7">
    <source>
        <dbReference type="SMART" id="SM01383"/>
    </source>
</evidence>
<evidence type="ECO:0000256" key="6">
    <source>
        <dbReference type="ARBA" id="ARBA00078513"/>
    </source>
</evidence>
<dbReference type="EMBL" id="JAKOGI010000115">
    <property type="protein sequence ID" value="KAJ8443691.1"/>
    <property type="molecule type" value="Genomic_DNA"/>
</dbReference>
<dbReference type="InterPro" id="IPR022666">
    <property type="entry name" value="Ribosomal_uL2_RNA-bd_dom"/>
</dbReference>
<protein>
    <recommendedName>
        <fullName evidence="6">60S ribosomal protein L2, mitochondrial</fullName>
    </recommendedName>
</protein>
<accession>A0A9Q1KJ03</accession>
<evidence type="ECO:0000313" key="9">
    <source>
        <dbReference type="Proteomes" id="UP001153076"/>
    </source>
</evidence>
<comment type="similarity">
    <text evidence="2">Belongs to the universal ribosomal protein uL2 family.</text>
</comment>
<dbReference type="AlphaFoldDB" id="A0A9Q1KJ03"/>
<evidence type="ECO:0000256" key="1">
    <source>
        <dbReference type="ARBA" id="ARBA00004173"/>
    </source>
</evidence>
<keyword evidence="5" id="KW-0687">Ribonucleoprotein</keyword>
<proteinExistence type="inferred from homology"/>
<dbReference type="PANTHER" id="PTHR13691">
    <property type="entry name" value="RIBOSOMAL PROTEIN L2"/>
    <property type="match status" value="1"/>
</dbReference>
<dbReference type="GO" id="GO:0003735">
    <property type="term" value="F:structural constituent of ribosome"/>
    <property type="evidence" value="ECO:0007669"/>
    <property type="project" value="InterPro"/>
</dbReference>
<name>A0A9Q1KJ03_9CARY</name>
<dbReference type="InterPro" id="IPR012340">
    <property type="entry name" value="NA-bd_OB-fold"/>
</dbReference>
<dbReference type="FunFam" id="2.40.50.140:FF:000254">
    <property type="entry name" value="Ribosomal protein L2 mitochondrion"/>
    <property type="match status" value="1"/>
</dbReference>
<reference evidence="8" key="1">
    <citation type="submission" date="2022-04" db="EMBL/GenBank/DDBJ databases">
        <title>Carnegiea gigantea Genome sequencing and assembly v2.</title>
        <authorList>
            <person name="Copetti D."/>
            <person name="Sanderson M.J."/>
            <person name="Burquez A."/>
            <person name="Wojciechowski M.F."/>
        </authorList>
    </citation>
    <scope>NUCLEOTIDE SEQUENCE</scope>
    <source>
        <strain evidence="8">SGP5-SGP5p</strain>
        <tissue evidence="8">Aerial part</tissue>
    </source>
</reference>
<comment type="caution">
    <text evidence="8">The sequence shown here is derived from an EMBL/GenBank/DDBJ whole genome shotgun (WGS) entry which is preliminary data.</text>
</comment>
<evidence type="ECO:0000256" key="4">
    <source>
        <dbReference type="ARBA" id="ARBA00023128"/>
    </source>
</evidence>
<comment type="subcellular location">
    <subcellularLocation>
        <location evidence="1">Mitochondrion</location>
    </subcellularLocation>
</comment>
<evidence type="ECO:0000256" key="2">
    <source>
        <dbReference type="ARBA" id="ARBA00005636"/>
    </source>
</evidence>
<dbReference type="SMART" id="SM01383">
    <property type="entry name" value="Ribosomal_L2"/>
    <property type="match status" value="1"/>
</dbReference>
<keyword evidence="9" id="KW-1185">Reference proteome</keyword>
<dbReference type="OrthoDB" id="10267824at2759"/>
<sequence>MKWNNLKPFKKLLVSGGGSTAGRNSAGRITIYHRGGGAKRLHRKIDLKRSTSSMGVVERIEYDPNRSSRVALVRWIEGVQLGNRRECEKGFSPPPSKIAEPTTNAVLGQFPLACLAPGLMMGSGLVGNKKDGSKLSSVKDVFVSAFSSQKPKEESLHNFPRFAVAGSKPAVFAPQERKAVPEGEKTYSLSDVQRWKKDSVLWEHRLKRKAALSWTSFVREEPVGLAVAADSNDMKQVGKLSKKVVNEDRAPLTYIIASNELEPGKMVINCDWSKVPARKF</sequence>
<dbReference type="SUPFAM" id="SSF50249">
    <property type="entry name" value="Nucleic acid-binding proteins"/>
    <property type="match status" value="1"/>
</dbReference>
<feature type="domain" description="Large ribosomal subunit protein uL2 RNA-binding" evidence="7">
    <location>
        <begin position="22"/>
        <end position="87"/>
    </location>
</feature>
<evidence type="ECO:0000256" key="3">
    <source>
        <dbReference type="ARBA" id="ARBA00022980"/>
    </source>
</evidence>
<dbReference type="Pfam" id="PF00181">
    <property type="entry name" value="Ribosomal_L2_N"/>
    <property type="match status" value="1"/>
</dbReference>
<dbReference type="GO" id="GO:0032543">
    <property type="term" value="P:mitochondrial translation"/>
    <property type="evidence" value="ECO:0007669"/>
    <property type="project" value="TreeGrafter"/>
</dbReference>
<evidence type="ECO:0000256" key="5">
    <source>
        <dbReference type="ARBA" id="ARBA00023274"/>
    </source>
</evidence>
<organism evidence="8 9">
    <name type="scientific">Carnegiea gigantea</name>
    <dbReference type="NCBI Taxonomy" id="171969"/>
    <lineage>
        <taxon>Eukaryota</taxon>
        <taxon>Viridiplantae</taxon>
        <taxon>Streptophyta</taxon>
        <taxon>Embryophyta</taxon>
        <taxon>Tracheophyta</taxon>
        <taxon>Spermatophyta</taxon>
        <taxon>Magnoliopsida</taxon>
        <taxon>eudicotyledons</taxon>
        <taxon>Gunneridae</taxon>
        <taxon>Pentapetalae</taxon>
        <taxon>Caryophyllales</taxon>
        <taxon>Cactineae</taxon>
        <taxon>Cactaceae</taxon>
        <taxon>Cactoideae</taxon>
        <taxon>Echinocereeae</taxon>
        <taxon>Carnegiea</taxon>
    </lineage>
</organism>
<dbReference type="Proteomes" id="UP001153076">
    <property type="component" value="Unassembled WGS sequence"/>
</dbReference>
<dbReference type="GO" id="GO:0003723">
    <property type="term" value="F:RNA binding"/>
    <property type="evidence" value="ECO:0007669"/>
    <property type="project" value="TreeGrafter"/>
</dbReference>
<gene>
    <name evidence="8" type="ORF">Cgig2_019673</name>
</gene>